<keyword evidence="1" id="KW-0472">Membrane</keyword>
<feature type="transmembrane region" description="Helical" evidence="1">
    <location>
        <begin position="65"/>
        <end position="84"/>
    </location>
</feature>
<feature type="transmembrane region" description="Helical" evidence="1">
    <location>
        <begin position="25"/>
        <end position="44"/>
    </location>
</feature>
<evidence type="ECO:0000313" key="2">
    <source>
        <dbReference type="EMBL" id="MPM90961.1"/>
    </source>
</evidence>
<dbReference type="AlphaFoldDB" id="A0A645DNW1"/>
<keyword evidence="1" id="KW-1133">Transmembrane helix</keyword>
<dbReference type="EMBL" id="VSSQ01038087">
    <property type="protein sequence ID" value="MPM90961.1"/>
    <property type="molecule type" value="Genomic_DNA"/>
</dbReference>
<organism evidence="2">
    <name type="scientific">bioreactor metagenome</name>
    <dbReference type="NCBI Taxonomy" id="1076179"/>
    <lineage>
        <taxon>unclassified sequences</taxon>
        <taxon>metagenomes</taxon>
        <taxon>ecological metagenomes</taxon>
    </lineage>
</organism>
<name>A0A645DNW1_9ZZZZ</name>
<accession>A0A645DNW1</accession>
<comment type="caution">
    <text evidence="2">The sequence shown here is derived from an EMBL/GenBank/DDBJ whole genome shotgun (WGS) entry which is preliminary data.</text>
</comment>
<evidence type="ECO:0000256" key="1">
    <source>
        <dbReference type="SAM" id="Phobius"/>
    </source>
</evidence>
<sequence>MAVIAVGLFVFPGWVKAVFGGQWHFFGVVFLLLIGLMMLVARFRPRSTPWVHEDSGEVNLKPWKYVIPCGIALLLVVICIYAFFADFSVLGEAAAVVPED</sequence>
<gene>
    <name evidence="2" type="ORF">SDC9_138084</name>
</gene>
<proteinExistence type="predicted"/>
<protein>
    <submittedName>
        <fullName evidence="2">Uncharacterized protein</fullName>
    </submittedName>
</protein>
<keyword evidence="1" id="KW-0812">Transmembrane</keyword>
<reference evidence="2" key="1">
    <citation type="submission" date="2019-08" db="EMBL/GenBank/DDBJ databases">
        <authorList>
            <person name="Kucharzyk K."/>
            <person name="Murdoch R.W."/>
            <person name="Higgins S."/>
            <person name="Loffler F."/>
        </authorList>
    </citation>
    <scope>NUCLEOTIDE SEQUENCE</scope>
</reference>